<evidence type="ECO:0000313" key="1">
    <source>
        <dbReference type="EMBL" id="KAK3935687.1"/>
    </source>
</evidence>
<accession>A0AAN6RZJ7</accession>
<organism evidence="1 2">
    <name type="scientific">Diplogelasinospora grovesii</name>
    <dbReference type="NCBI Taxonomy" id="303347"/>
    <lineage>
        <taxon>Eukaryota</taxon>
        <taxon>Fungi</taxon>
        <taxon>Dikarya</taxon>
        <taxon>Ascomycota</taxon>
        <taxon>Pezizomycotina</taxon>
        <taxon>Sordariomycetes</taxon>
        <taxon>Sordariomycetidae</taxon>
        <taxon>Sordariales</taxon>
        <taxon>Diplogelasinosporaceae</taxon>
        <taxon>Diplogelasinospora</taxon>
    </lineage>
</organism>
<evidence type="ECO:0000313" key="2">
    <source>
        <dbReference type="Proteomes" id="UP001303473"/>
    </source>
</evidence>
<gene>
    <name evidence="1" type="ORF">QBC46DRAFT_45226</name>
</gene>
<comment type="caution">
    <text evidence="1">The sequence shown here is derived from an EMBL/GenBank/DDBJ whole genome shotgun (WGS) entry which is preliminary data.</text>
</comment>
<keyword evidence="2" id="KW-1185">Reference proteome</keyword>
<dbReference type="AlphaFoldDB" id="A0AAN6RZJ7"/>
<dbReference type="Proteomes" id="UP001303473">
    <property type="component" value="Unassembled WGS sequence"/>
</dbReference>
<name>A0AAN6RZJ7_9PEZI</name>
<proteinExistence type="predicted"/>
<sequence length="117" mass="13220">MVKMVRWQWPLGGRPPKAHAHFLFFVFHSTVMVADCWCGQKMASVVDGVQYHGRMPGLVVASVPNKPVAHLHYDFAFYGFQGPSLTCRAARYHRVKVPICTMHPGPQLSFYCLCKIA</sequence>
<protein>
    <submittedName>
        <fullName evidence="1">Uncharacterized protein</fullName>
    </submittedName>
</protein>
<dbReference type="EMBL" id="MU853912">
    <property type="protein sequence ID" value="KAK3935687.1"/>
    <property type="molecule type" value="Genomic_DNA"/>
</dbReference>
<reference evidence="2" key="1">
    <citation type="journal article" date="2023" name="Mol. Phylogenet. Evol.">
        <title>Genome-scale phylogeny and comparative genomics of the fungal order Sordariales.</title>
        <authorList>
            <person name="Hensen N."/>
            <person name="Bonometti L."/>
            <person name="Westerberg I."/>
            <person name="Brannstrom I.O."/>
            <person name="Guillou S."/>
            <person name="Cros-Aarteil S."/>
            <person name="Calhoun S."/>
            <person name="Haridas S."/>
            <person name="Kuo A."/>
            <person name="Mondo S."/>
            <person name="Pangilinan J."/>
            <person name="Riley R."/>
            <person name="LaButti K."/>
            <person name="Andreopoulos B."/>
            <person name="Lipzen A."/>
            <person name="Chen C."/>
            <person name="Yan M."/>
            <person name="Daum C."/>
            <person name="Ng V."/>
            <person name="Clum A."/>
            <person name="Steindorff A."/>
            <person name="Ohm R.A."/>
            <person name="Martin F."/>
            <person name="Silar P."/>
            <person name="Natvig D.O."/>
            <person name="Lalanne C."/>
            <person name="Gautier V."/>
            <person name="Ament-Velasquez S.L."/>
            <person name="Kruys A."/>
            <person name="Hutchinson M.I."/>
            <person name="Powell A.J."/>
            <person name="Barry K."/>
            <person name="Miller A.N."/>
            <person name="Grigoriev I.V."/>
            <person name="Debuchy R."/>
            <person name="Gladieux P."/>
            <person name="Hiltunen Thoren M."/>
            <person name="Johannesson H."/>
        </authorList>
    </citation>
    <scope>NUCLEOTIDE SEQUENCE [LARGE SCALE GENOMIC DNA]</scope>
    <source>
        <strain evidence="2">CBS 340.73</strain>
    </source>
</reference>